<proteinExistence type="predicted"/>
<feature type="compositionally biased region" description="Pro residues" evidence="1">
    <location>
        <begin position="31"/>
        <end position="41"/>
    </location>
</feature>
<feature type="region of interest" description="Disordered" evidence="1">
    <location>
        <begin position="144"/>
        <end position="168"/>
    </location>
</feature>
<comment type="caution">
    <text evidence="2">The sequence shown here is derived from an EMBL/GenBank/DDBJ whole genome shotgun (WGS) entry which is preliminary data.</text>
</comment>
<name>A0ABR1RCG7_9PEZI</name>
<evidence type="ECO:0000313" key="2">
    <source>
        <dbReference type="EMBL" id="KAK8008259.1"/>
    </source>
</evidence>
<feature type="region of interest" description="Disordered" evidence="1">
    <location>
        <begin position="1"/>
        <end position="70"/>
    </location>
</feature>
<organism evidence="2 3">
    <name type="scientific">Apiospora marii</name>
    <dbReference type="NCBI Taxonomy" id="335849"/>
    <lineage>
        <taxon>Eukaryota</taxon>
        <taxon>Fungi</taxon>
        <taxon>Dikarya</taxon>
        <taxon>Ascomycota</taxon>
        <taxon>Pezizomycotina</taxon>
        <taxon>Sordariomycetes</taxon>
        <taxon>Xylariomycetidae</taxon>
        <taxon>Amphisphaeriales</taxon>
        <taxon>Apiosporaceae</taxon>
        <taxon>Apiospora</taxon>
    </lineage>
</organism>
<accession>A0ABR1RCG7</accession>
<protein>
    <submittedName>
        <fullName evidence="2">Uncharacterized protein</fullName>
    </submittedName>
</protein>
<dbReference type="EMBL" id="JAQQWI010000016">
    <property type="protein sequence ID" value="KAK8008259.1"/>
    <property type="molecule type" value="Genomic_DNA"/>
</dbReference>
<reference evidence="2 3" key="1">
    <citation type="submission" date="2023-01" db="EMBL/GenBank/DDBJ databases">
        <title>Analysis of 21 Apiospora genomes using comparative genomics revels a genus with tremendous synthesis potential of carbohydrate active enzymes and secondary metabolites.</title>
        <authorList>
            <person name="Sorensen T."/>
        </authorList>
    </citation>
    <scope>NUCLEOTIDE SEQUENCE [LARGE SCALE GENOMIC DNA]</scope>
    <source>
        <strain evidence="2 3">CBS 20057</strain>
    </source>
</reference>
<sequence>MNTNSATAARTTAPALPRLVAPPSAAHQITVPPPRPRPPNLPAALRTTATRETEGGPSPQEEEESHGQALLSSFHGLARTMWRLNMKGQTPKRNKIEANKDDIEKHTNYSRADPQVFQSYVSAVVDPFGDSRANATFAEASKCQAMEAAGQRDEDTEAEDESDTKDDG</sequence>
<dbReference type="Proteomes" id="UP001396898">
    <property type="component" value="Unassembled WGS sequence"/>
</dbReference>
<evidence type="ECO:0000313" key="3">
    <source>
        <dbReference type="Proteomes" id="UP001396898"/>
    </source>
</evidence>
<keyword evidence="3" id="KW-1185">Reference proteome</keyword>
<feature type="compositionally biased region" description="Acidic residues" evidence="1">
    <location>
        <begin position="154"/>
        <end position="168"/>
    </location>
</feature>
<evidence type="ECO:0000256" key="1">
    <source>
        <dbReference type="SAM" id="MobiDB-lite"/>
    </source>
</evidence>
<gene>
    <name evidence="2" type="ORF">PG991_010810</name>
</gene>
<feature type="compositionally biased region" description="Low complexity" evidence="1">
    <location>
        <begin position="1"/>
        <end position="19"/>
    </location>
</feature>